<comment type="caution">
    <text evidence="2">The sequence shown here is derived from an EMBL/GenBank/DDBJ whole genome shotgun (WGS) entry which is preliminary data.</text>
</comment>
<accession>A0AAN5A1A9</accession>
<reference evidence="2" key="1">
    <citation type="journal article" date="2014" name="Int. J. Syst. Evol. Microbiol.">
        <title>Complete genome sequence of Corynebacterium casei LMG S-19264T (=DSM 44701T), isolated from a smear-ripened cheese.</title>
        <authorList>
            <consortium name="US DOE Joint Genome Institute (JGI-PGF)"/>
            <person name="Walter F."/>
            <person name="Albersmeier A."/>
            <person name="Kalinowski J."/>
            <person name="Ruckert C."/>
        </authorList>
    </citation>
    <scope>NUCLEOTIDE SEQUENCE</scope>
    <source>
        <strain evidence="2">CGMCC 1.10859</strain>
    </source>
</reference>
<feature type="compositionally biased region" description="Basic and acidic residues" evidence="1">
    <location>
        <begin position="40"/>
        <end position="52"/>
    </location>
</feature>
<evidence type="ECO:0000313" key="3">
    <source>
        <dbReference type="Proteomes" id="UP000634647"/>
    </source>
</evidence>
<organism evidence="2 3">
    <name type="scientific">Allgaiera indica</name>
    <dbReference type="NCBI Taxonomy" id="765699"/>
    <lineage>
        <taxon>Bacteria</taxon>
        <taxon>Pseudomonadati</taxon>
        <taxon>Pseudomonadota</taxon>
        <taxon>Alphaproteobacteria</taxon>
        <taxon>Rhodobacterales</taxon>
        <taxon>Paracoccaceae</taxon>
        <taxon>Allgaiera</taxon>
    </lineage>
</organism>
<feature type="compositionally biased region" description="Polar residues" evidence="1">
    <location>
        <begin position="58"/>
        <end position="67"/>
    </location>
</feature>
<evidence type="ECO:0000313" key="2">
    <source>
        <dbReference type="EMBL" id="GHE05973.1"/>
    </source>
</evidence>
<evidence type="ECO:0000256" key="1">
    <source>
        <dbReference type="SAM" id="MobiDB-lite"/>
    </source>
</evidence>
<dbReference type="AlphaFoldDB" id="A0AAN5A1A9"/>
<name>A0AAN5A1A9_9RHOB</name>
<feature type="region of interest" description="Disordered" evidence="1">
    <location>
        <begin position="40"/>
        <end position="72"/>
    </location>
</feature>
<proteinExistence type="predicted"/>
<dbReference type="EMBL" id="BNAB01000030">
    <property type="protein sequence ID" value="GHE05973.1"/>
    <property type="molecule type" value="Genomic_DNA"/>
</dbReference>
<reference evidence="2" key="2">
    <citation type="submission" date="2023-06" db="EMBL/GenBank/DDBJ databases">
        <authorList>
            <person name="Sun Q."/>
            <person name="Zhou Y."/>
        </authorList>
    </citation>
    <scope>NUCLEOTIDE SEQUENCE</scope>
    <source>
        <strain evidence="2">CGMCC 1.10859</strain>
    </source>
</reference>
<dbReference type="Proteomes" id="UP000634647">
    <property type="component" value="Unassembled WGS sequence"/>
</dbReference>
<gene>
    <name evidence="2" type="ORF">GCM10008024_38680</name>
</gene>
<protein>
    <submittedName>
        <fullName evidence="2">Uncharacterized protein</fullName>
    </submittedName>
</protein>
<sequence length="101" mass="11120">MVAVASELWRLDLARQTCHLRDPRKAIVKGGIKTGDLRQVRAQGRDGLDPRDVGGQMQGSERNQTAQSRKKVSSNFFRAIAIRSAMGDTVTNGDRQGRKAV</sequence>